<accession>A0ACA9M513</accession>
<proteinExistence type="predicted"/>
<dbReference type="Proteomes" id="UP000789702">
    <property type="component" value="Unassembled WGS sequence"/>
</dbReference>
<protein>
    <submittedName>
        <fullName evidence="1">11832_t:CDS:1</fullName>
    </submittedName>
</protein>
<evidence type="ECO:0000313" key="1">
    <source>
        <dbReference type="EMBL" id="CAG8560469.1"/>
    </source>
</evidence>
<reference evidence="1" key="1">
    <citation type="submission" date="2021-06" db="EMBL/GenBank/DDBJ databases">
        <authorList>
            <person name="Kallberg Y."/>
            <person name="Tangrot J."/>
            <person name="Rosling A."/>
        </authorList>
    </citation>
    <scope>NUCLEOTIDE SEQUENCE</scope>
    <source>
        <strain evidence="1">IL203A</strain>
    </source>
</reference>
<comment type="caution">
    <text evidence="1">The sequence shown here is derived from an EMBL/GenBank/DDBJ whole genome shotgun (WGS) entry which is preliminary data.</text>
</comment>
<organism evidence="1 2">
    <name type="scientific">Dentiscutata heterogama</name>
    <dbReference type="NCBI Taxonomy" id="1316150"/>
    <lineage>
        <taxon>Eukaryota</taxon>
        <taxon>Fungi</taxon>
        <taxon>Fungi incertae sedis</taxon>
        <taxon>Mucoromycota</taxon>
        <taxon>Glomeromycotina</taxon>
        <taxon>Glomeromycetes</taxon>
        <taxon>Diversisporales</taxon>
        <taxon>Gigasporaceae</taxon>
        <taxon>Dentiscutata</taxon>
    </lineage>
</organism>
<keyword evidence="2" id="KW-1185">Reference proteome</keyword>
<gene>
    <name evidence="1" type="ORF">DHETER_LOCUS5623</name>
</gene>
<dbReference type="EMBL" id="CAJVPU010006381">
    <property type="protein sequence ID" value="CAG8560469.1"/>
    <property type="molecule type" value="Genomic_DNA"/>
</dbReference>
<sequence length="191" mass="22446">MSFGANVDQQFVRQSVLNFYIHGQVYHCIGSLLSEEGHTPTFAQLYIYDTMHEVENRCNIMNHFNELSKNILQTLQSIFNKCNPYIQNFHHVRDNIQENLITTISMIIHAWFQENKNNHAACKYIYIDFSTYYTWTTKCKWVLRQISISMLARLYMVQPSEGNNPELLDQARRVVQPNKVVKTNSQSGKIF</sequence>
<evidence type="ECO:0000313" key="2">
    <source>
        <dbReference type="Proteomes" id="UP000789702"/>
    </source>
</evidence>
<name>A0ACA9M513_9GLOM</name>